<dbReference type="EMBL" id="JAUJSQ010000005">
    <property type="protein sequence ID" value="MDN7932762.1"/>
    <property type="molecule type" value="Genomic_DNA"/>
</dbReference>
<evidence type="ECO:0008006" key="4">
    <source>
        <dbReference type="Google" id="ProtNLM"/>
    </source>
</evidence>
<keyword evidence="1" id="KW-0472">Membrane</keyword>
<evidence type="ECO:0000313" key="2">
    <source>
        <dbReference type="EMBL" id="MDN7932762.1"/>
    </source>
</evidence>
<protein>
    <recommendedName>
        <fullName evidence="4">Type VI secretion protein</fullName>
    </recommendedName>
</protein>
<dbReference type="Proteomes" id="UP001171606">
    <property type="component" value="Unassembled WGS sequence"/>
</dbReference>
<proteinExistence type="predicted"/>
<dbReference type="RefSeq" id="WP_301755714.1">
    <property type="nucleotide sequence ID" value="NZ_JAUJSQ010000005.1"/>
</dbReference>
<feature type="transmembrane region" description="Helical" evidence="1">
    <location>
        <begin position="21"/>
        <end position="46"/>
    </location>
</feature>
<evidence type="ECO:0000313" key="3">
    <source>
        <dbReference type="Proteomes" id="UP001171606"/>
    </source>
</evidence>
<evidence type="ECO:0000256" key="1">
    <source>
        <dbReference type="SAM" id="Phobius"/>
    </source>
</evidence>
<gene>
    <name evidence="2" type="ORF">QZM52_15845</name>
</gene>
<reference evidence="2" key="1">
    <citation type="submission" date="2023-07" db="EMBL/GenBank/DDBJ databases">
        <title>A collection of bacterial strains from the Burkholderia cepacia Research Laboratory and Repository.</title>
        <authorList>
            <person name="Lipuma J."/>
            <person name="Spilker T."/>
            <person name="Caverly L."/>
        </authorList>
    </citation>
    <scope>NUCLEOTIDE SEQUENCE</scope>
    <source>
        <strain evidence="2">AU42020</strain>
    </source>
</reference>
<keyword evidence="3" id="KW-1185">Reference proteome</keyword>
<keyword evidence="1" id="KW-1133">Transmembrane helix</keyword>
<sequence length="424" mass="46433">MAFDLQRIGPERDVPSIRPAWLAWALLFVILTGGGAFCVVRFWPAGEPTNTPWFWCCVVVFPAIGWLVPFLAYLGVLQAPRRRAIDYNAARQRHVESVCRRARVPLHVLGSGFVFSAQAHDNRADAVVEKRLALAQQARFPGDHEVVAARWIEPEGEAWIPEDDHADAQRHRALLSHLFDTLLRGIAPTLRAMPERTPLRIRLGVDTLLSTPEIENAWHAGWAANRLRASVKPEIETTAPELIAADRWIDGKDDEGADAVVLLCVVQLNALVNARPAEGAAEAGVILLLASQSVTARTRPTTQALLFRPERRDEATLAQGVAQALLWARVRGPELLDHWMAGGAETPLNRALASALDARRVGAMQTPNLDGQHDIDLRIGTAGMAAPWLCVALALEHARVSARTQLVSVAHADHVTVAVVAPRF</sequence>
<name>A0ABT8PD06_9BURK</name>
<comment type="caution">
    <text evidence="2">The sequence shown here is derived from an EMBL/GenBank/DDBJ whole genome shotgun (WGS) entry which is preliminary data.</text>
</comment>
<accession>A0ABT8PD06</accession>
<keyword evidence="1" id="KW-0812">Transmembrane</keyword>
<feature type="transmembrane region" description="Helical" evidence="1">
    <location>
        <begin position="52"/>
        <end position="74"/>
    </location>
</feature>
<organism evidence="2 3">
    <name type="scientific">Burkholderia metallica</name>
    <dbReference type="NCBI Taxonomy" id="488729"/>
    <lineage>
        <taxon>Bacteria</taxon>
        <taxon>Pseudomonadati</taxon>
        <taxon>Pseudomonadota</taxon>
        <taxon>Betaproteobacteria</taxon>
        <taxon>Burkholderiales</taxon>
        <taxon>Burkholderiaceae</taxon>
        <taxon>Burkholderia</taxon>
        <taxon>Burkholderia cepacia complex</taxon>
    </lineage>
</organism>